<keyword evidence="1" id="KW-0812">Transmembrane</keyword>
<organism evidence="2 3">
    <name type="scientific">Prorocentrum cordatum</name>
    <dbReference type="NCBI Taxonomy" id="2364126"/>
    <lineage>
        <taxon>Eukaryota</taxon>
        <taxon>Sar</taxon>
        <taxon>Alveolata</taxon>
        <taxon>Dinophyceae</taxon>
        <taxon>Prorocentrales</taxon>
        <taxon>Prorocentraceae</taxon>
        <taxon>Prorocentrum</taxon>
    </lineage>
</organism>
<name>A0ABN9WYN2_9DINO</name>
<dbReference type="Proteomes" id="UP001189429">
    <property type="component" value="Unassembled WGS sequence"/>
</dbReference>
<evidence type="ECO:0000256" key="1">
    <source>
        <dbReference type="SAM" id="Phobius"/>
    </source>
</evidence>
<keyword evidence="1" id="KW-0472">Membrane</keyword>
<keyword evidence="1" id="KW-1133">Transmembrane helix</keyword>
<evidence type="ECO:0008006" key="4">
    <source>
        <dbReference type="Google" id="ProtNLM"/>
    </source>
</evidence>
<comment type="caution">
    <text evidence="2">The sequence shown here is derived from an EMBL/GenBank/DDBJ whole genome shotgun (WGS) entry which is preliminary data.</text>
</comment>
<evidence type="ECO:0000313" key="3">
    <source>
        <dbReference type="Proteomes" id="UP001189429"/>
    </source>
</evidence>
<gene>
    <name evidence="2" type="ORF">PCOR1329_LOCUS70653</name>
</gene>
<feature type="transmembrane region" description="Helical" evidence="1">
    <location>
        <begin position="26"/>
        <end position="43"/>
    </location>
</feature>
<sequence>MADGEDGAGSTAGGPWARALSVLPPLVYMVLSALLSVTNRYIYHDRRPAFQMPALLITAQAVVVGLLTTAGLTAAGARSAAGRRTGRRGCSAGTPCASRPWRPASRWTSRSRRPLWCWRPWRWWRWSSA</sequence>
<proteinExistence type="predicted"/>
<dbReference type="EMBL" id="CAUYUJ010019347">
    <property type="protein sequence ID" value="CAK0890396.1"/>
    <property type="molecule type" value="Genomic_DNA"/>
</dbReference>
<accession>A0ABN9WYN2</accession>
<evidence type="ECO:0000313" key="2">
    <source>
        <dbReference type="EMBL" id="CAK0890396.1"/>
    </source>
</evidence>
<keyword evidence="3" id="KW-1185">Reference proteome</keyword>
<reference evidence="2" key="1">
    <citation type="submission" date="2023-10" db="EMBL/GenBank/DDBJ databases">
        <authorList>
            <person name="Chen Y."/>
            <person name="Shah S."/>
            <person name="Dougan E. K."/>
            <person name="Thang M."/>
            <person name="Chan C."/>
        </authorList>
    </citation>
    <scope>NUCLEOTIDE SEQUENCE [LARGE SCALE GENOMIC DNA]</scope>
</reference>
<feature type="transmembrane region" description="Helical" evidence="1">
    <location>
        <begin position="55"/>
        <end position="77"/>
    </location>
</feature>
<protein>
    <recommendedName>
        <fullName evidence="4">Very-long-chain 3-oxoacyl-CoA synthase</fullName>
    </recommendedName>
</protein>